<dbReference type="GO" id="GO:0055129">
    <property type="term" value="P:L-proline biosynthetic process"/>
    <property type="evidence" value="ECO:0007669"/>
    <property type="project" value="UniProtKB-UniRule"/>
</dbReference>
<gene>
    <name evidence="4 10" type="primary">proC</name>
    <name evidence="10" type="ORF">HPHPA9_1309</name>
</gene>
<protein>
    <recommendedName>
        <fullName evidence="4 5">Pyrroline-5-carboxylate reductase</fullName>
        <shortName evidence="4">P5C reductase</shortName>
        <shortName evidence="4">P5CR</shortName>
        <ecNumber evidence="4 5">1.5.1.2</ecNumber>
    </recommendedName>
    <alternativeName>
        <fullName evidence="4">PCA reductase</fullName>
    </alternativeName>
</protein>
<evidence type="ECO:0000313" key="10">
    <source>
        <dbReference type="EMBL" id="EJB41958.1"/>
    </source>
</evidence>
<comment type="subcellular location">
    <subcellularLocation>
        <location evidence="4">Cytoplasm</location>
    </subcellularLocation>
</comment>
<dbReference type="AlphaFoldDB" id="I9ZYF6"/>
<feature type="binding site" evidence="6">
    <location>
        <begin position="7"/>
        <end position="12"/>
    </location>
    <ligand>
        <name>NADP(+)</name>
        <dbReference type="ChEBI" id="CHEBI:58349"/>
    </ligand>
</feature>
<dbReference type="SUPFAM" id="SSF48179">
    <property type="entry name" value="6-phosphogluconate dehydrogenase C-terminal domain-like"/>
    <property type="match status" value="1"/>
</dbReference>
<keyword evidence="4" id="KW-0963">Cytoplasm</keyword>
<evidence type="ECO:0000256" key="7">
    <source>
        <dbReference type="RuleBase" id="RU003903"/>
    </source>
</evidence>
<dbReference type="InterPro" id="IPR008927">
    <property type="entry name" value="6-PGluconate_DH-like_C_sf"/>
</dbReference>
<dbReference type="GO" id="GO:0004735">
    <property type="term" value="F:pyrroline-5-carboxylate reductase activity"/>
    <property type="evidence" value="ECO:0007669"/>
    <property type="project" value="UniProtKB-UniRule"/>
</dbReference>
<dbReference type="InterPro" id="IPR028939">
    <property type="entry name" value="P5C_Rdtase_cat_N"/>
</dbReference>
<dbReference type="UniPathway" id="UPA00098">
    <property type="reaction ID" value="UER00361"/>
</dbReference>
<evidence type="ECO:0000259" key="9">
    <source>
        <dbReference type="Pfam" id="PF14748"/>
    </source>
</evidence>
<evidence type="ECO:0000256" key="2">
    <source>
        <dbReference type="ARBA" id="ARBA00022857"/>
    </source>
</evidence>
<dbReference type="SUPFAM" id="SSF51735">
    <property type="entry name" value="NAD(P)-binding Rossmann-fold domains"/>
    <property type="match status" value="1"/>
</dbReference>
<comment type="catalytic activity">
    <reaction evidence="4 7">
        <text>L-proline + NADP(+) = (S)-1-pyrroline-5-carboxylate + NADPH + 2 H(+)</text>
        <dbReference type="Rhea" id="RHEA:14109"/>
        <dbReference type="ChEBI" id="CHEBI:15378"/>
        <dbReference type="ChEBI" id="CHEBI:17388"/>
        <dbReference type="ChEBI" id="CHEBI:57783"/>
        <dbReference type="ChEBI" id="CHEBI:58349"/>
        <dbReference type="ChEBI" id="CHEBI:60039"/>
        <dbReference type="EC" id="1.5.1.2"/>
    </reaction>
</comment>
<keyword evidence="3 4" id="KW-0560">Oxidoreductase</keyword>
<dbReference type="NCBIfam" id="TIGR00112">
    <property type="entry name" value="proC"/>
    <property type="match status" value="1"/>
</dbReference>
<keyword evidence="2 4" id="KW-0521">NADP</keyword>
<dbReference type="PANTHER" id="PTHR11645">
    <property type="entry name" value="PYRROLINE-5-CARBOXYLATE REDUCTASE"/>
    <property type="match status" value="1"/>
</dbReference>
<dbReference type="PROSITE" id="PS00521">
    <property type="entry name" value="P5CR"/>
    <property type="match status" value="1"/>
</dbReference>
<dbReference type="Proteomes" id="UP000005483">
    <property type="component" value="Unassembled WGS sequence"/>
</dbReference>
<dbReference type="InterPro" id="IPR036291">
    <property type="entry name" value="NAD(P)-bd_dom_sf"/>
</dbReference>
<evidence type="ECO:0000256" key="3">
    <source>
        <dbReference type="ARBA" id="ARBA00023002"/>
    </source>
</evidence>
<reference evidence="10 11" key="1">
    <citation type="submission" date="2012-04" db="EMBL/GenBank/DDBJ databases">
        <title>Genome sequence of Helicobacter pylori Hp A-9.</title>
        <authorList>
            <person name="Blanchard T.G."/>
            <person name="Czinn S.J."/>
            <person name="McCracken C."/>
            <person name="Abolude K."/>
            <person name="Maroo A."/>
            <person name="Santana-Cruz I."/>
            <person name="Tallon L.J."/>
            <person name="Ficke F.W.F."/>
        </authorList>
    </citation>
    <scope>NUCLEOTIDE SEQUENCE [LARGE SCALE GENOMIC DNA]</scope>
    <source>
        <strain evidence="10 11">Hp A-9</strain>
    </source>
</reference>
<evidence type="ECO:0000256" key="5">
    <source>
        <dbReference type="NCBIfam" id="TIGR00112"/>
    </source>
</evidence>
<dbReference type="EC" id="1.5.1.2" evidence="4 5"/>
<dbReference type="PIRSF" id="PIRSF000193">
    <property type="entry name" value="Pyrrol-5-carb_rd"/>
    <property type="match status" value="1"/>
</dbReference>
<dbReference type="PATRIC" id="fig|992034.3.peg.1258"/>
<dbReference type="PANTHER" id="PTHR11645:SF0">
    <property type="entry name" value="PYRROLINE-5-CARBOXYLATE REDUCTASE 3"/>
    <property type="match status" value="1"/>
</dbReference>
<organism evidence="10 11">
    <name type="scientific">Helicobacter pylori Hp A-9</name>
    <dbReference type="NCBI Taxonomy" id="992034"/>
    <lineage>
        <taxon>Bacteria</taxon>
        <taxon>Pseudomonadati</taxon>
        <taxon>Campylobacterota</taxon>
        <taxon>Epsilonproteobacteria</taxon>
        <taxon>Campylobacterales</taxon>
        <taxon>Helicobacteraceae</taxon>
        <taxon>Helicobacter</taxon>
    </lineage>
</organism>
<keyword evidence="4 7" id="KW-0028">Amino-acid biosynthesis</keyword>
<feature type="domain" description="Pyrroline-5-carboxylate reductase dimerisation" evidence="9">
    <location>
        <begin position="156"/>
        <end position="256"/>
    </location>
</feature>
<proteinExistence type="inferred from homology"/>
<dbReference type="GO" id="GO:0005737">
    <property type="term" value="C:cytoplasm"/>
    <property type="evidence" value="ECO:0007669"/>
    <property type="project" value="UniProtKB-SubCell"/>
</dbReference>
<dbReference type="Gene3D" id="1.10.3730.10">
    <property type="entry name" value="ProC C-terminal domain-like"/>
    <property type="match status" value="1"/>
</dbReference>
<dbReference type="RefSeq" id="WP_000404468.1">
    <property type="nucleotide sequence ID" value="NZ_AKOC01000014.1"/>
</dbReference>
<dbReference type="InterPro" id="IPR029036">
    <property type="entry name" value="P5CR_dimer"/>
</dbReference>
<dbReference type="InterPro" id="IPR000304">
    <property type="entry name" value="Pyrroline-COOH_reductase"/>
</dbReference>
<comment type="function">
    <text evidence="4">Catalyzes the reduction of 1-pyrroline-5-carboxylate (PCA) to L-proline.</text>
</comment>
<sequence length="270" mass="29577">MEILQFIGYGNMAQAILEGAHETLSKRFILEITGRNPEKIAPFLQEKNIQAQIVPYKDAIDIHQKFVFLLFKPYNLKDFNYQGQAKSVLSALAGVGFKALSDAINSLHYLKCMPNIASKFALSSTAVCEKSVMPSISEKALSIIESFGNCVRVGNEEQVDSSVATNGSALAFLSLVASSLKDAGIREGLNAKDSLELVEMSFKGFAKLLEKERPEMIIEQICTPKGATIEGLSVLEKKGVRGAFIKACHKSVKKIRPLKNCTLKKSARCI</sequence>
<evidence type="ECO:0000256" key="1">
    <source>
        <dbReference type="ARBA" id="ARBA00005525"/>
    </source>
</evidence>
<dbReference type="Pfam" id="PF14748">
    <property type="entry name" value="P5CR_dimer"/>
    <property type="match status" value="1"/>
</dbReference>
<evidence type="ECO:0000313" key="11">
    <source>
        <dbReference type="Proteomes" id="UP000005483"/>
    </source>
</evidence>
<feature type="domain" description="Pyrroline-5-carboxylate reductase catalytic N-terminal" evidence="8">
    <location>
        <begin position="4"/>
        <end position="94"/>
    </location>
</feature>
<comment type="pathway">
    <text evidence="4 7">Amino-acid biosynthesis; L-proline biosynthesis; L-proline from L-glutamate 5-semialdehyde: step 1/1.</text>
</comment>
<comment type="catalytic activity">
    <reaction evidence="4">
        <text>L-proline + NAD(+) = (S)-1-pyrroline-5-carboxylate + NADH + 2 H(+)</text>
        <dbReference type="Rhea" id="RHEA:14105"/>
        <dbReference type="ChEBI" id="CHEBI:15378"/>
        <dbReference type="ChEBI" id="CHEBI:17388"/>
        <dbReference type="ChEBI" id="CHEBI:57540"/>
        <dbReference type="ChEBI" id="CHEBI:57945"/>
        <dbReference type="ChEBI" id="CHEBI:60039"/>
        <dbReference type="EC" id="1.5.1.2"/>
    </reaction>
</comment>
<comment type="similarity">
    <text evidence="1 4 7">Belongs to the pyrroline-5-carboxylate reductase family.</text>
</comment>
<keyword evidence="4 7" id="KW-0641">Proline biosynthesis</keyword>
<name>I9ZYF6_HELPX</name>
<dbReference type="Pfam" id="PF03807">
    <property type="entry name" value="F420_oxidored"/>
    <property type="match status" value="1"/>
</dbReference>
<evidence type="ECO:0000256" key="4">
    <source>
        <dbReference type="HAMAP-Rule" id="MF_01925"/>
    </source>
</evidence>
<dbReference type="InterPro" id="IPR053790">
    <property type="entry name" value="P5CR-like_CS"/>
</dbReference>
<evidence type="ECO:0000259" key="8">
    <source>
        <dbReference type="Pfam" id="PF03807"/>
    </source>
</evidence>
<dbReference type="Gene3D" id="3.40.50.720">
    <property type="entry name" value="NAD(P)-binding Rossmann-like Domain"/>
    <property type="match status" value="1"/>
</dbReference>
<comment type="caution">
    <text evidence="10">The sequence shown here is derived from an EMBL/GenBank/DDBJ whole genome shotgun (WGS) entry which is preliminary data.</text>
</comment>
<dbReference type="HAMAP" id="MF_01925">
    <property type="entry name" value="P5C_reductase"/>
    <property type="match status" value="1"/>
</dbReference>
<accession>I9ZYF6</accession>
<dbReference type="EMBL" id="AKOC01000014">
    <property type="protein sequence ID" value="EJB41958.1"/>
    <property type="molecule type" value="Genomic_DNA"/>
</dbReference>
<evidence type="ECO:0000256" key="6">
    <source>
        <dbReference type="PIRSR" id="PIRSR000193-1"/>
    </source>
</evidence>